<dbReference type="InterPro" id="IPR000600">
    <property type="entry name" value="ROK"/>
</dbReference>
<comment type="similarity">
    <text evidence="1">Belongs to the ROK (NagC/XylR) family.</text>
</comment>
<gene>
    <name evidence="2" type="ORF">IPZ78_04385</name>
</gene>
<dbReference type="PROSITE" id="PS01125">
    <property type="entry name" value="ROK"/>
    <property type="match status" value="1"/>
</dbReference>
<dbReference type="EMBL" id="JADEYP010000005">
    <property type="protein sequence ID" value="MCA5004396.1"/>
    <property type="molecule type" value="Genomic_DNA"/>
</dbReference>
<organism evidence="2 3">
    <name type="scientific">Sphingobacterium bovistauri</name>
    <dbReference type="NCBI Taxonomy" id="2781959"/>
    <lineage>
        <taxon>Bacteria</taxon>
        <taxon>Pseudomonadati</taxon>
        <taxon>Bacteroidota</taxon>
        <taxon>Sphingobacteriia</taxon>
        <taxon>Sphingobacteriales</taxon>
        <taxon>Sphingobacteriaceae</taxon>
        <taxon>Sphingobacterium</taxon>
    </lineage>
</organism>
<dbReference type="InterPro" id="IPR043129">
    <property type="entry name" value="ATPase_NBD"/>
</dbReference>
<accession>A0ABS7Z2Q2</accession>
<evidence type="ECO:0000313" key="3">
    <source>
        <dbReference type="Proteomes" id="UP001165302"/>
    </source>
</evidence>
<evidence type="ECO:0000313" key="2">
    <source>
        <dbReference type="EMBL" id="MCA5004396.1"/>
    </source>
</evidence>
<dbReference type="InterPro" id="IPR036388">
    <property type="entry name" value="WH-like_DNA-bd_sf"/>
</dbReference>
<dbReference type="PANTHER" id="PTHR18964">
    <property type="entry name" value="ROK (REPRESSOR, ORF, KINASE) FAMILY"/>
    <property type="match status" value="1"/>
</dbReference>
<comment type="caution">
    <text evidence="2">The sequence shown here is derived from an EMBL/GenBank/DDBJ whole genome shotgun (WGS) entry which is preliminary data.</text>
</comment>
<dbReference type="Gene3D" id="3.30.420.40">
    <property type="match status" value="2"/>
</dbReference>
<sequence>MSLLEDLLEEVSSAKTTIKRKSALNKVKLMMTLFDKEMLSLGELVQDVGLSFPTMNNLILDLHQRKLLVPKEKGESIGGRKPVLYQLNDGVFNVLCVEVERFALHLVVMDNNNNILFGRKSYPFEISTNNGDIEDLIQVIKQYYEDFGIDERNISAIGLSMPGLINYKLGTNQTFYNKNSFNISEYLQKKLGKHVAVINDVKGAALSELAYGAAQNRENVLVILMDWGIGLGVIIDGKVYMGNEGFAGEMGHMAFVEEGELCYCGKRGCLETIASGIFLVNQARQDIERGEPTLLKNLPNLADLQPQHIIQVANQGDQYAIDLIANLGYNLGKAISLLIQILNPESVVLSGKFAKAGSLITIPIQQSLNKYTMNAIRQKCEIHLSSLDENGYAQGLVRYTVVDYFKSNLDVLNMNN</sequence>
<evidence type="ECO:0000256" key="1">
    <source>
        <dbReference type="ARBA" id="ARBA00006479"/>
    </source>
</evidence>
<protein>
    <submittedName>
        <fullName evidence="2">ROK family protein</fullName>
    </submittedName>
</protein>
<proteinExistence type="inferred from homology"/>
<dbReference type="Gene3D" id="1.10.10.10">
    <property type="entry name" value="Winged helix-like DNA-binding domain superfamily/Winged helix DNA-binding domain"/>
    <property type="match status" value="1"/>
</dbReference>
<reference evidence="2" key="1">
    <citation type="submission" date="2020-10" db="EMBL/GenBank/DDBJ databases">
        <authorList>
            <person name="Lu T."/>
            <person name="Wang Q."/>
            <person name="Han X."/>
        </authorList>
    </citation>
    <scope>NUCLEOTIDE SEQUENCE</scope>
    <source>
        <strain evidence="2">WQ 366</strain>
    </source>
</reference>
<name>A0ABS7Z2Q2_9SPHI</name>
<dbReference type="SUPFAM" id="SSF53067">
    <property type="entry name" value="Actin-like ATPase domain"/>
    <property type="match status" value="1"/>
</dbReference>
<dbReference type="Proteomes" id="UP001165302">
    <property type="component" value="Unassembled WGS sequence"/>
</dbReference>
<dbReference type="Pfam" id="PF00480">
    <property type="entry name" value="ROK"/>
    <property type="match status" value="1"/>
</dbReference>
<dbReference type="PANTHER" id="PTHR18964:SF149">
    <property type="entry name" value="BIFUNCTIONAL UDP-N-ACETYLGLUCOSAMINE 2-EPIMERASE_N-ACETYLMANNOSAMINE KINASE"/>
    <property type="match status" value="1"/>
</dbReference>
<keyword evidence="3" id="KW-1185">Reference proteome</keyword>
<dbReference type="InterPro" id="IPR049874">
    <property type="entry name" value="ROK_cs"/>
</dbReference>
<dbReference type="RefSeq" id="WP_225551724.1">
    <property type="nucleotide sequence ID" value="NZ_JADEYP010000005.1"/>
</dbReference>